<comment type="cofactor">
    <cofactor evidence="1">
        <name>heme</name>
        <dbReference type="ChEBI" id="CHEBI:30413"/>
    </cofactor>
</comment>
<feature type="transmembrane region" description="Helical" evidence="8">
    <location>
        <begin position="21"/>
        <end position="39"/>
    </location>
</feature>
<dbReference type="PRINTS" id="PR00463">
    <property type="entry name" value="EP450I"/>
</dbReference>
<evidence type="ECO:0000256" key="1">
    <source>
        <dbReference type="ARBA" id="ARBA00001971"/>
    </source>
</evidence>
<dbReference type="PRINTS" id="PR00385">
    <property type="entry name" value="P450"/>
</dbReference>
<evidence type="ECO:0000256" key="7">
    <source>
        <dbReference type="SAM" id="MobiDB-lite"/>
    </source>
</evidence>
<accession>A0ABR1R643</accession>
<keyword evidence="10" id="KW-1185">Reference proteome</keyword>
<evidence type="ECO:0000313" key="9">
    <source>
        <dbReference type="EMBL" id="KAK8001183.1"/>
    </source>
</evidence>
<dbReference type="PANTHER" id="PTHR24305:SF232">
    <property type="entry name" value="P450, PUTATIVE (EUROFUNG)-RELATED"/>
    <property type="match status" value="1"/>
</dbReference>
<reference evidence="9 10" key="1">
    <citation type="submission" date="2023-01" db="EMBL/GenBank/DDBJ databases">
        <title>Analysis of 21 Apiospora genomes using comparative genomics revels a genus with tremendous synthesis potential of carbohydrate active enzymes and secondary metabolites.</title>
        <authorList>
            <person name="Sorensen T."/>
        </authorList>
    </citation>
    <scope>NUCLEOTIDE SEQUENCE [LARGE SCALE GENOMIC DNA]</scope>
    <source>
        <strain evidence="9 10">CBS 20057</strain>
    </source>
</reference>
<keyword evidence="6" id="KW-0503">Monooxygenase</keyword>
<proteinExistence type="inferred from homology"/>
<dbReference type="Proteomes" id="UP001396898">
    <property type="component" value="Unassembled WGS sequence"/>
</dbReference>
<keyword evidence="5 6" id="KW-0408">Iron</keyword>
<evidence type="ECO:0000256" key="6">
    <source>
        <dbReference type="RuleBase" id="RU000461"/>
    </source>
</evidence>
<dbReference type="InterPro" id="IPR002401">
    <property type="entry name" value="Cyt_P450_E_grp-I"/>
</dbReference>
<feature type="region of interest" description="Disordered" evidence="7">
    <location>
        <begin position="605"/>
        <end position="628"/>
    </location>
</feature>
<dbReference type="SUPFAM" id="SSF48264">
    <property type="entry name" value="Cytochrome P450"/>
    <property type="match status" value="1"/>
</dbReference>
<dbReference type="CDD" id="cd11060">
    <property type="entry name" value="CYP57A1-like"/>
    <property type="match status" value="1"/>
</dbReference>
<keyword evidence="3 6" id="KW-0349">Heme</keyword>
<keyword evidence="8" id="KW-1133">Transmembrane helix</keyword>
<comment type="caution">
    <text evidence="9">The sequence shown here is derived from an EMBL/GenBank/DDBJ whole genome shotgun (WGS) entry which is preliminary data.</text>
</comment>
<dbReference type="EMBL" id="JAQQWI010000018">
    <property type="protein sequence ID" value="KAK8001183.1"/>
    <property type="molecule type" value="Genomic_DNA"/>
</dbReference>
<dbReference type="PANTHER" id="PTHR24305">
    <property type="entry name" value="CYTOCHROME P450"/>
    <property type="match status" value="1"/>
</dbReference>
<organism evidence="9 10">
    <name type="scientific">Apiospora marii</name>
    <dbReference type="NCBI Taxonomy" id="335849"/>
    <lineage>
        <taxon>Eukaryota</taxon>
        <taxon>Fungi</taxon>
        <taxon>Dikarya</taxon>
        <taxon>Ascomycota</taxon>
        <taxon>Pezizomycotina</taxon>
        <taxon>Sordariomycetes</taxon>
        <taxon>Xylariomycetidae</taxon>
        <taxon>Amphisphaeriales</taxon>
        <taxon>Apiosporaceae</taxon>
        <taxon>Apiospora</taxon>
    </lineage>
</organism>
<keyword evidence="8" id="KW-0472">Membrane</keyword>
<keyword evidence="6" id="KW-0560">Oxidoreductase</keyword>
<gene>
    <name evidence="9" type="ORF">PG991_013405</name>
</gene>
<evidence type="ECO:0000256" key="8">
    <source>
        <dbReference type="SAM" id="Phobius"/>
    </source>
</evidence>
<dbReference type="InterPro" id="IPR050121">
    <property type="entry name" value="Cytochrome_P450_monoxygenase"/>
</dbReference>
<dbReference type="Gene3D" id="1.10.630.10">
    <property type="entry name" value="Cytochrome P450"/>
    <property type="match status" value="1"/>
</dbReference>
<keyword evidence="8" id="KW-0812">Transmembrane</keyword>
<comment type="similarity">
    <text evidence="2 6">Belongs to the cytochrome P450 family.</text>
</comment>
<dbReference type="PROSITE" id="PS00086">
    <property type="entry name" value="CYTOCHROME_P450"/>
    <property type="match status" value="1"/>
</dbReference>
<name>A0ABR1R643_9PEZI</name>
<keyword evidence="4 6" id="KW-0479">Metal-binding</keyword>
<dbReference type="InterPro" id="IPR017972">
    <property type="entry name" value="Cyt_P450_CS"/>
</dbReference>
<evidence type="ECO:0000256" key="5">
    <source>
        <dbReference type="ARBA" id="ARBA00023004"/>
    </source>
</evidence>
<evidence type="ECO:0000256" key="4">
    <source>
        <dbReference type="ARBA" id="ARBA00022723"/>
    </source>
</evidence>
<evidence type="ECO:0000256" key="2">
    <source>
        <dbReference type="ARBA" id="ARBA00010617"/>
    </source>
</evidence>
<dbReference type="InterPro" id="IPR036396">
    <property type="entry name" value="Cyt_P450_sf"/>
</dbReference>
<dbReference type="InterPro" id="IPR001128">
    <property type="entry name" value="Cyt_P450"/>
</dbReference>
<dbReference type="Pfam" id="PF00067">
    <property type="entry name" value="p450"/>
    <property type="match status" value="1"/>
</dbReference>
<sequence length="660" mass="73574">MESATTLINYSGRATLDLGCGLLWIVLPVIALLSFGVFLHQRDPLRHYPGPFLARFTNLWRLYITWRGQSHVVIHELHKKFGPVVRLGPSMLDLDIPDFIKVVYSTKAQWKKTEFYHGSSSIVDGKIVYNIFSQTDPETHAQWRKPISKHYSTNGVLPFESHIDNVLSELCTALESRYINGSNGSACCLDKWLLYFAWDVVGTVTFSQPIGFLEKGCDFNGVLHAAAKSTDYFAVVGQMPFLDHWLDKNPIHRIGPPSFGAAISMAVQHLVDRYQGTDGAYYDPARPDYLDKFIEVKELNPETVDSSMIISYLMINLIAGSDTTAITLRSVFYYTLRNHAAWSRLQKELDIAVKDKSKPVSWAETRSCPYLEAVMREAIRMLPGVAMNLERYVPQGGLTVPPTTSNKNNGKDQNNRFIPGGTIVGLNPYVLARNLSVYGEDADEFRPARWLQGKEEPGAAYKARLAVMNAADLSFGAGSRVCIGKNLALLEAYKAVATLVVRYDIELVEPASQWRITNSWFPRQEGGLDVRLKMRTAASSGDRPAPGPLRACAAACVARDGQVPGQRMGFAAPGRPVEVYLWAPTSGQVPRVLYQYCESTRYGARASESPIDRQHRKRRPRREVLGAECPLAGEDPYGAVSDEYSAKGEFRPHLDLDGLL</sequence>
<evidence type="ECO:0000313" key="10">
    <source>
        <dbReference type="Proteomes" id="UP001396898"/>
    </source>
</evidence>
<evidence type="ECO:0000256" key="3">
    <source>
        <dbReference type="ARBA" id="ARBA00022617"/>
    </source>
</evidence>
<protein>
    <submittedName>
        <fullName evidence="9">Cytochrome P450</fullName>
    </submittedName>
</protein>